<evidence type="ECO:0008006" key="4">
    <source>
        <dbReference type="Google" id="ProtNLM"/>
    </source>
</evidence>
<gene>
    <name evidence="2" type="ORF">KIW84_015858</name>
</gene>
<dbReference type="PANTHER" id="PTHR31286:SF176">
    <property type="entry name" value="DUF4283 DOMAIN PROTEIN"/>
    <property type="match status" value="1"/>
</dbReference>
<protein>
    <recommendedName>
        <fullName evidence="4">DUF4283 domain-containing protein</fullName>
    </recommendedName>
</protein>
<dbReference type="Gramene" id="Psat01G0585800-T1">
    <property type="protein sequence ID" value="KAI5448607.1"/>
    <property type="gene ID" value="KIW84_015858"/>
</dbReference>
<comment type="caution">
    <text evidence="2">The sequence shown here is derived from an EMBL/GenBank/DDBJ whole genome shotgun (WGS) entry which is preliminary data.</text>
</comment>
<dbReference type="EMBL" id="JAMSHJ010000001">
    <property type="protein sequence ID" value="KAI5448607.1"/>
    <property type="molecule type" value="Genomic_DNA"/>
</dbReference>
<organism evidence="2 3">
    <name type="scientific">Pisum sativum</name>
    <name type="common">Garden pea</name>
    <name type="synonym">Lathyrus oleraceus</name>
    <dbReference type="NCBI Taxonomy" id="3888"/>
    <lineage>
        <taxon>Eukaryota</taxon>
        <taxon>Viridiplantae</taxon>
        <taxon>Streptophyta</taxon>
        <taxon>Embryophyta</taxon>
        <taxon>Tracheophyta</taxon>
        <taxon>Spermatophyta</taxon>
        <taxon>Magnoliopsida</taxon>
        <taxon>eudicotyledons</taxon>
        <taxon>Gunneridae</taxon>
        <taxon>Pentapetalae</taxon>
        <taxon>rosids</taxon>
        <taxon>fabids</taxon>
        <taxon>Fabales</taxon>
        <taxon>Fabaceae</taxon>
        <taxon>Papilionoideae</taxon>
        <taxon>50 kb inversion clade</taxon>
        <taxon>NPAAA clade</taxon>
        <taxon>Hologalegina</taxon>
        <taxon>IRL clade</taxon>
        <taxon>Fabeae</taxon>
        <taxon>Lathyrus</taxon>
    </lineage>
</organism>
<reference evidence="2 3" key="1">
    <citation type="journal article" date="2022" name="Nat. Genet.">
        <title>Improved pea reference genome and pan-genome highlight genomic features and evolutionary characteristics.</title>
        <authorList>
            <person name="Yang T."/>
            <person name="Liu R."/>
            <person name="Luo Y."/>
            <person name="Hu S."/>
            <person name="Wang D."/>
            <person name="Wang C."/>
            <person name="Pandey M.K."/>
            <person name="Ge S."/>
            <person name="Xu Q."/>
            <person name="Li N."/>
            <person name="Li G."/>
            <person name="Huang Y."/>
            <person name="Saxena R.K."/>
            <person name="Ji Y."/>
            <person name="Li M."/>
            <person name="Yan X."/>
            <person name="He Y."/>
            <person name="Liu Y."/>
            <person name="Wang X."/>
            <person name="Xiang C."/>
            <person name="Varshney R.K."/>
            <person name="Ding H."/>
            <person name="Gao S."/>
            <person name="Zong X."/>
        </authorList>
    </citation>
    <scope>NUCLEOTIDE SEQUENCE [LARGE SCALE GENOMIC DNA]</scope>
    <source>
        <strain evidence="2 3">cv. Zhongwan 6</strain>
    </source>
</reference>
<dbReference type="Proteomes" id="UP001058974">
    <property type="component" value="Chromosome 1"/>
</dbReference>
<keyword evidence="3" id="KW-1185">Reference proteome</keyword>
<feature type="region of interest" description="Disordered" evidence="1">
    <location>
        <begin position="111"/>
        <end position="135"/>
    </location>
</feature>
<name>A0A9D5H193_PEA</name>
<dbReference type="PANTHER" id="PTHR31286">
    <property type="entry name" value="GLYCINE-RICH CELL WALL STRUCTURAL PROTEIN 1.8-LIKE"/>
    <property type="match status" value="1"/>
</dbReference>
<accession>A0A9D5H193</accession>
<sequence>MSSWNLSQCVLKLFPWTRGFVPNNINHTSAQVWVRIHGLSQEHWSPKIICVIVSSLGTPIYIDLASNKPPIKRGKPQLQNMDMGRRIGPMKTKVVYREKEHVHPTVVVNHDRGDQDQSLRGNTSGVNKVLKEKNV</sequence>
<evidence type="ECO:0000313" key="2">
    <source>
        <dbReference type="EMBL" id="KAI5448607.1"/>
    </source>
</evidence>
<dbReference type="InterPro" id="IPR040256">
    <property type="entry name" value="At4g02000-like"/>
</dbReference>
<evidence type="ECO:0000256" key="1">
    <source>
        <dbReference type="SAM" id="MobiDB-lite"/>
    </source>
</evidence>
<evidence type="ECO:0000313" key="3">
    <source>
        <dbReference type="Proteomes" id="UP001058974"/>
    </source>
</evidence>
<proteinExistence type="predicted"/>
<dbReference type="AlphaFoldDB" id="A0A9D5H193"/>